<evidence type="ECO:0000313" key="2">
    <source>
        <dbReference type="EMBL" id="MDM9631596.1"/>
    </source>
</evidence>
<name>A0ABT7WF92_9FLAO</name>
<evidence type="ECO:0000313" key="3">
    <source>
        <dbReference type="Proteomes" id="UP001174839"/>
    </source>
</evidence>
<protein>
    <submittedName>
        <fullName evidence="2">Uncharacterized protein</fullName>
    </submittedName>
</protein>
<gene>
    <name evidence="2" type="ORF">QU605_08950</name>
</gene>
<dbReference type="RefSeq" id="WP_289724947.1">
    <property type="nucleotide sequence ID" value="NZ_JAUDUY010000003.1"/>
</dbReference>
<dbReference type="EMBL" id="JAUDUY010000003">
    <property type="protein sequence ID" value="MDM9631596.1"/>
    <property type="molecule type" value="Genomic_DNA"/>
</dbReference>
<accession>A0ABT7WF92</accession>
<evidence type="ECO:0000256" key="1">
    <source>
        <dbReference type="SAM" id="SignalP"/>
    </source>
</evidence>
<feature type="signal peptide" evidence="1">
    <location>
        <begin position="1"/>
        <end position="19"/>
    </location>
</feature>
<keyword evidence="1" id="KW-0732">Signal</keyword>
<reference evidence="2" key="1">
    <citation type="submission" date="2023-06" db="EMBL/GenBank/DDBJ databases">
        <title>Robiginitalea aurantiacus sp. nov. and Algoriphagus sediminis sp. nov., isolated from coastal sediment.</title>
        <authorList>
            <person name="Zhou Z.Y."/>
            <person name="An J."/>
            <person name="Jia Y.W."/>
            <person name="Du Z.J."/>
        </authorList>
    </citation>
    <scope>NUCLEOTIDE SEQUENCE</scope>
    <source>
        <strain evidence="2">M39</strain>
    </source>
</reference>
<keyword evidence="3" id="KW-1185">Reference proteome</keyword>
<dbReference type="Proteomes" id="UP001174839">
    <property type="component" value="Unassembled WGS sequence"/>
</dbReference>
<comment type="caution">
    <text evidence="2">The sequence shown here is derived from an EMBL/GenBank/DDBJ whole genome shotgun (WGS) entry which is preliminary data.</text>
</comment>
<proteinExistence type="predicted"/>
<dbReference type="InterPro" id="IPR028994">
    <property type="entry name" value="Integrin_alpha_N"/>
</dbReference>
<organism evidence="2 3">
    <name type="scientific">Robiginitalea aurantiaca</name>
    <dbReference type="NCBI Taxonomy" id="3056915"/>
    <lineage>
        <taxon>Bacteria</taxon>
        <taxon>Pseudomonadati</taxon>
        <taxon>Bacteroidota</taxon>
        <taxon>Flavobacteriia</taxon>
        <taxon>Flavobacteriales</taxon>
        <taxon>Flavobacteriaceae</taxon>
        <taxon>Robiginitalea</taxon>
    </lineage>
</organism>
<sequence>MYTYRFLLFVSMMYFVACAPEIPETVQSEELIPSSATLVMKINKPEQFISEYRNSELLNTFLGSEAIPWRQSLQTVLELDPPAGSLLVLRDSLMDPGEWLLLLPGLQVVTDTTLASGSEASSPLWDLPDSTNLHFAHFHNVPVLASSQRYLNRVLREPADRPEGIQKTLAASGPTAMATLLLAQGTQDPFNDIPIQKKSRNAGGWSSYDMLAGRNSLGFQRMETETDSTKVSANLLRSIPALPLQRAASMIPGNADSWICYTLQEPGRFRDNQAILLKNENPNLLLLESVEQLSAVEVGNSQILILHTLNASVIEEELRPFKGEGTDFQGVLIYTLEETNLLHDTFVHLLPNLPTPRFYATLEDTFIFSASLEAMQGLISHKNRKDTFEATPEFEKLNPSLASESSVLLISKNPATSELIASSPVVTELSSALFKKLPDGYILGSQWNLEKSFSIGSYLFLDKDFLSRGNDGVEEVFTADLEAPAITRPQFLKNHRDGSMDIVVQDEKNTLYLFSNSGVLRWKKDLGSPVQGDIKQVDLFRNGRLQMAFTTSDKLMVLDRNGKEVSPFPKTFKGGNLNPLAVFDYEQNRNYRLLVTQGPKVYMFDGQGRTVSGFKLKDTGSPVISEPKHFRFGSRDYLVFQLESGELKILNRVGDRRISVKERFEFSANGVFGYRNGFAFTDRKGNLISIDTRGKIGRTALNLSPDHGMDASTKTLTLMDDNRFRVKANEATLELGVYTPPQLFYLYDIIYVAVTDLQSQQVHLFRSTAKELSGFPVEGNGLADIADIDNDRNPELVVPYRDNGIRVYRVRR</sequence>
<feature type="chain" id="PRO_5046665729" evidence="1">
    <location>
        <begin position="20"/>
        <end position="812"/>
    </location>
</feature>
<dbReference type="SUPFAM" id="SSF69318">
    <property type="entry name" value="Integrin alpha N-terminal domain"/>
    <property type="match status" value="1"/>
</dbReference>